<dbReference type="Gene3D" id="3.30.497.10">
    <property type="entry name" value="Antithrombin, subunit I, domain 2"/>
    <property type="match status" value="1"/>
</dbReference>
<dbReference type="InterPro" id="IPR042178">
    <property type="entry name" value="Serpin_sf_1"/>
</dbReference>
<dbReference type="EMBL" id="SHLY01000001">
    <property type="protein sequence ID" value="TAA47899.1"/>
    <property type="molecule type" value="Genomic_DNA"/>
</dbReference>
<feature type="compositionally biased region" description="Low complexity" evidence="1">
    <location>
        <begin position="32"/>
        <end position="47"/>
    </location>
</feature>
<accession>A0ABY1WT35</accession>
<dbReference type="InterPro" id="IPR036186">
    <property type="entry name" value="Serpin_sf"/>
</dbReference>
<evidence type="ECO:0000313" key="2">
    <source>
        <dbReference type="EMBL" id="TAA47899.1"/>
    </source>
</evidence>
<evidence type="ECO:0000313" key="3">
    <source>
        <dbReference type="Proteomes" id="UP000292544"/>
    </source>
</evidence>
<sequence length="491" mass="55003">MSFMEEDNLQHKSWIALATALTLYGCGSSSDPTEPSVPEATAPAEEVPTPEPPFFTTFPVDEDAVTDIRDYLVESPALQLVEVSDDQVLTTIEDINRHSLDAYQEVISNSRRNWGENSLSLVAGFEEIRAQAMVGLGERNSSVANMIDSRQSDEQLNASLLEIQKVIWQTLPPEQHTKTNHVWLQTNYPLDRQYLSELESYYNAKLEPADFITNSDTVEDLIGQWFVAHSGSYHWGYAASKTRVVQATTSYTNLNWHESNVVEAIFEYAEDYGTSNDELLDNIYPGKVAAIAIKNSAVRSANTEFEQFDIALGSSKLILRVIMPFHGHFDAVEQTYIEGNLADTVALPLDEADAVILPCISFEKSDLEPEDTSFYDSDFERINTYGALELSVYNQFSKITLNKHGITKEFNQSMSLQGTAEENYYFAGAIGDGSGWYKVTPHIDTTGIQSIIRPFIFELRDPTTDVVINNGRVRRLVSSETLAEDLESCRN</sequence>
<protein>
    <submittedName>
        <fullName evidence="2">Uncharacterized protein</fullName>
    </submittedName>
</protein>
<gene>
    <name evidence="2" type="ORF">EXY25_01225</name>
</gene>
<keyword evidence="3" id="KW-1185">Reference proteome</keyword>
<organism evidence="2 3">
    <name type="scientific">Corallincola spongiicola</name>
    <dbReference type="NCBI Taxonomy" id="2520508"/>
    <lineage>
        <taxon>Bacteria</taxon>
        <taxon>Pseudomonadati</taxon>
        <taxon>Pseudomonadota</taxon>
        <taxon>Gammaproteobacteria</taxon>
        <taxon>Alteromonadales</taxon>
        <taxon>Psychromonadaceae</taxon>
        <taxon>Corallincola</taxon>
    </lineage>
</organism>
<proteinExistence type="predicted"/>
<feature type="region of interest" description="Disordered" evidence="1">
    <location>
        <begin position="27"/>
        <end position="52"/>
    </location>
</feature>
<name>A0ABY1WT35_9GAMM</name>
<dbReference type="Proteomes" id="UP000292544">
    <property type="component" value="Unassembled WGS sequence"/>
</dbReference>
<reference evidence="3" key="1">
    <citation type="submission" date="2019-02" db="EMBL/GenBank/DDBJ databases">
        <title>Draft genome sequence of Muricauda sp. 176CP4-71.</title>
        <authorList>
            <person name="Park J.-S."/>
        </authorList>
    </citation>
    <scope>NUCLEOTIDE SEQUENCE [LARGE SCALE GENOMIC DNA]</scope>
    <source>
        <strain evidence="3">176GS2-150</strain>
    </source>
</reference>
<dbReference type="SUPFAM" id="SSF56574">
    <property type="entry name" value="Serpins"/>
    <property type="match status" value="1"/>
</dbReference>
<comment type="caution">
    <text evidence="2">The sequence shown here is derived from an EMBL/GenBank/DDBJ whole genome shotgun (WGS) entry which is preliminary data.</text>
</comment>
<evidence type="ECO:0000256" key="1">
    <source>
        <dbReference type="SAM" id="MobiDB-lite"/>
    </source>
</evidence>